<dbReference type="SMART" id="SM00869">
    <property type="entry name" value="Autotransporter"/>
    <property type="match status" value="1"/>
</dbReference>
<sequence length="719" mass="81198">MKISKIACGFLIGGGLFLNLAYGVGAADPEDLGTLRFNFYLDYDKFNKFLNKSDTKCSNSGANYCIANIADYVRGLTLEIPNLKGNANPTKDDKDDDRYFVINHLKDSYQYFKDSIDGSKQALFKFIDQKNINQLNSTLVTKFYGIEINFNNKTFKLGTEFQQTDLEDNKKEELKKAINLAISDYLIKQRNKLIDNLKNASEVQGVDPNIKNKVEKIIEELKPKIKEENLKDVENLIENDTEKKLLNKHPELKKEIERKNEEARQEELRKQQEAEKKKQQEAEKERQERERAEAERKRQEKLKTPEGREELAISDLSQSSTNEQIKTATVAISENPANKLDNDTKAVFVALGDIASNELVSSLILDTKTKEGKQKTINFVKELTTSVKDTTSSLTTSSATDVVKFSSNLSTQTRLAKLANPYNNDLALAYAINNLKDNKFADAGDSLSNVVKSYTDRFNYDNNVWANIIGSKAKIKGDSSNTNSKVFGATLGYDKAFDNVVAGSYLSFAKSKTDAKNLDIKSNTYQLGLYARTYIQNSEIDTRVSIGKTKNKLDRMSNNAKFNSTFADIAVDYGYVFQADEDTFVKPIVGLNYSYIKNNEFSERGGLLPVKSDSVTSKSLVAKAGFEYRKYFTNSNFFYITPAIERELYKQVDDSKINFIGSTNKIIFNADKKKKTYVTATTGADFKLSEALRLNINFGAKTRSKEKYYNGNIGLKYSF</sequence>
<accession>A0AAX0LDM4</accession>
<dbReference type="SUPFAM" id="SSF103515">
    <property type="entry name" value="Autotransporter"/>
    <property type="match status" value="1"/>
</dbReference>
<name>A0AAX0LDM4_9BACT</name>
<feature type="compositionally biased region" description="Basic and acidic residues" evidence="1">
    <location>
        <begin position="248"/>
        <end position="311"/>
    </location>
</feature>
<gene>
    <name evidence="4" type="ORF">BFG04_07375</name>
</gene>
<dbReference type="InterPro" id="IPR005546">
    <property type="entry name" value="Autotransporte_beta"/>
</dbReference>
<dbReference type="Proteomes" id="UP000189728">
    <property type="component" value="Unassembled WGS sequence"/>
</dbReference>
<feature type="domain" description="Autotransporter" evidence="3">
    <location>
        <begin position="457"/>
        <end position="719"/>
    </location>
</feature>
<proteinExistence type="predicted"/>
<feature type="chain" id="PRO_5043600671" description="Autotransporter domain-containing protein" evidence="2">
    <location>
        <begin position="27"/>
        <end position="719"/>
    </location>
</feature>
<dbReference type="RefSeq" id="WP_078415146.1">
    <property type="nucleotide sequence ID" value="NZ_MCRK01000002.1"/>
</dbReference>
<evidence type="ECO:0000256" key="1">
    <source>
        <dbReference type="SAM" id="MobiDB-lite"/>
    </source>
</evidence>
<dbReference type="Pfam" id="PF03797">
    <property type="entry name" value="Autotransporter"/>
    <property type="match status" value="1"/>
</dbReference>
<comment type="caution">
    <text evidence="4">The sequence shown here is derived from an EMBL/GenBank/DDBJ whole genome shotgun (WGS) entry which is preliminary data.</text>
</comment>
<dbReference type="PROSITE" id="PS51208">
    <property type="entry name" value="AUTOTRANSPORTER"/>
    <property type="match status" value="1"/>
</dbReference>
<evidence type="ECO:0000256" key="2">
    <source>
        <dbReference type="SAM" id="SignalP"/>
    </source>
</evidence>
<dbReference type="AlphaFoldDB" id="A0AAX0LDM4"/>
<feature type="region of interest" description="Disordered" evidence="1">
    <location>
        <begin position="248"/>
        <end position="312"/>
    </location>
</feature>
<feature type="signal peptide" evidence="2">
    <location>
        <begin position="1"/>
        <end position="26"/>
    </location>
</feature>
<dbReference type="InterPro" id="IPR036709">
    <property type="entry name" value="Autotransporte_beta_dom_sf"/>
</dbReference>
<reference evidence="4 5" key="1">
    <citation type="submission" date="2016-08" db="EMBL/GenBank/DDBJ databases">
        <title>Campylobacter species from sea mammals.</title>
        <authorList>
            <person name="Gilbert M.J."/>
            <person name="Byrne B.A."/>
            <person name="Zomer A.L."/>
            <person name="Wagenaar J.A."/>
        </authorList>
    </citation>
    <scope>NUCLEOTIDE SEQUENCE [LARGE SCALE GENOMIC DNA]</scope>
    <source>
        <strain evidence="4 5">1105248</strain>
    </source>
</reference>
<dbReference type="EMBL" id="MCRK01000002">
    <property type="protein sequence ID" value="OPA82138.1"/>
    <property type="molecule type" value="Genomic_DNA"/>
</dbReference>
<evidence type="ECO:0000313" key="5">
    <source>
        <dbReference type="Proteomes" id="UP000189728"/>
    </source>
</evidence>
<evidence type="ECO:0000259" key="3">
    <source>
        <dbReference type="PROSITE" id="PS51208"/>
    </source>
</evidence>
<dbReference type="Gene3D" id="2.40.128.130">
    <property type="entry name" value="Autotransporter beta-domain"/>
    <property type="match status" value="1"/>
</dbReference>
<protein>
    <recommendedName>
        <fullName evidence="3">Autotransporter domain-containing protein</fullName>
    </recommendedName>
</protein>
<keyword evidence="2" id="KW-0732">Signal</keyword>
<evidence type="ECO:0000313" key="4">
    <source>
        <dbReference type="EMBL" id="OPA82138.1"/>
    </source>
</evidence>
<organism evidence="4 5">
    <name type="scientific">Campylobacter pinnipediorum subsp. pinnipediorum</name>
    <dbReference type="NCBI Taxonomy" id="1660067"/>
    <lineage>
        <taxon>Bacteria</taxon>
        <taxon>Pseudomonadati</taxon>
        <taxon>Campylobacterota</taxon>
        <taxon>Epsilonproteobacteria</taxon>
        <taxon>Campylobacterales</taxon>
        <taxon>Campylobacteraceae</taxon>
        <taxon>Campylobacter</taxon>
    </lineage>
</organism>